<keyword evidence="15" id="KW-1185">Reference proteome</keyword>
<evidence type="ECO:0000256" key="5">
    <source>
        <dbReference type="ARBA" id="ARBA00022827"/>
    </source>
</evidence>
<dbReference type="Gene3D" id="1.10.45.10">
    <property type="entry name" value="Vanillyl-alcohol Oxidase, Chain A, domain 4"/>
    <property type="match status" value="1"/>
</dbReference>
<dbReference type="FunFam" id="3.30.465.10:FF:000014">
    <property type="entry name" value="D-lactate dehydrogenase (Cytochrome), putative"/>
    <property type="match status" value="1"/>
</dbReference>
<dbReference type="GO" id="GO:0071949">
    <property type="term" value="F:FAD binding"/>
    <property type="evidence" value="ECO:0007669"/>
    <property type="project" value="InterPro"/>
</dbReference>
<evidence type="ECO:0000256" key="11">
    <source>
        <dbReference type="ARBA" id="ARBA00083446"/>
    </source>
</evidence>
<dbReference type="InterPro" id="IPR016164">
    <property type="entry name" value="FAD-linked_Oxase-like_C"/>
</dbReference>
<evidence type="ECO:0000313" key="15">
    <source>
        <dbReference type="Proteomes" id="UP001378960"/>
    </source>
</evidence>
<evidence type="ECO:0000256" key="2">
    <source>
        <dbReference type="ARBA" id="ARBA00004173"/>
    </source>
</evidence>
<evidence type="ECO:0000256" key="7">
    <source>
        <dbReference type="ARBA" id="ARBA00023002"/>
    </source>
</evidence>
<dbReference type="FunFam" id="3.30.70.2740:FF:000001">
    <property type="entry name" value="D-lactate dehydrogenase mitochondrial"/>
    <property type="match status" value="1"/>
</dbReference>
<dbReference type="InterPro" id="IPR016166">
    <property type="entry name" value="FAD-bd_PCMH"/>
</dbReference>
<dbReference type="InterPro" id="IPR006094">
    <property type="entry name" value="Oxid_FAD_bind_N"/>
</dbReference>
<dbReference type="InterPro" id="IPR036318">
    <property type="entry name" value="FAD-bd_PCMH-like_sf"/>
</dbReference>
<keyword evidence="7" id="KW-0560">Oxidoreductase</keyword>
<dbReference type="GO" id="GO:1903457">
    <property type="term" value="P:lactate catabolic process"/>
    <property type="evidence" value="ECO:0007669"/>
    <property type="project" value="TreeGrafter"/>
</dbReference>
<dbReference type="AlphaFoldDB" id="A0AAV5R5V2"/>
<name>A0AAV5R5V2_PICKL</name>
<evidence type="ECO:0000256" key="10">
    <source>
        <dbReference type="ARBA" id="ARBA00051436"/>
    </source>
</evidence>
<dbReference type="PROSITE" id="PS51387">
    <property type="entry name" value="FAD_PCMH"/>
    <property type="match status" value="1"/>
</dbReference>
<evidence type="ECO:0000256" key="1">
    <source>
        <dbReference type="ARBA" id="ARBA00001974"/>
    </source>
</evidence>
<proteinExistence type="inferred from homology"/>
<feature type="transmembrane region" description="Helical" evidence="12">
    <location>
        <begin position="45"/>
        <end position="65"/>
    </location>
</feature>
<comment type="subcellular location">
    <subcellularLocation>
        <location evidence="2">Mitochondrion</location>
    </subcellularLocation>
</comment>
<sequence length="568" mass="62286">MHCVARRAFSTSKFWQNVGKNDAKQSIKTSAATSDKSSSSRGSNLLYSAAILTIGVLAGTSWASFNICKDPPEFIFPHTSTLPLDKTLPPIYGDYQKVLDDLKAYLKSDQISVSKDELQNHSDSFFSTDHPKDDERPYAVLYPESTVQVSLIMKAAHKHHVPIVPYTGGTSLEGHYIPTRQGICIDLSRMNKVIALHKEDLDIVVQPAVGWEDLAEYLAPEGLIFGPDPGPGACIGGMCGTSCSGTNAARYGTMRENVISLTVVMADGSIVKTKRRPKKSSAGYNLTNLFIGSEGTLGIVTEATLKLNILPKFENVAVVSFPTLDDAAKAVAKVVQSGLQFNAMELLDAEMMKFVNGSGSVTNKYKELPTLMFKLGGNSTNVVKEITNDIKAICYECNCGKSNFRFASSDEEKEELWTARKVALWSTLDAGKLLHGPDTQIWTTDVAVPISKLVYSLEHARKVIDDAKLTASIVSHAGDGNYHTFIVYPKEDREKVQKVVEQMVHKALELDGTVTGEHGIGIGKRDFLLEELGDTPIDLMRKIKFALDPLLLLNPDKVFRIDPEDKHN</sequence>
<feature type="domain" description="FAD-binding PCMH-type" evidence="13">
    <location>
        <begin position="133"/>
        <end position="310"/>
    </location>
</feature>
<keyword evidence="5" id="KW-0274">FAD</keyword>
<evidence type="ECO:0000259" key="13">
    <source>
        <dbReference type="PROSITE" id="PS51387"/>
    </source>
</evidence>
<dbReference type="Gene3D" id="3.30.70.2740">
    <property type="match status" value="1"/>
</dbReference>
<accession>A0AAV5R5V2</accession>
<evidence type="ECO:0000256" key="6">
    <source>
        <dbReference type="ARBA" id="ARBA00022946"/>
    </source>
</evidence>
<evidence type="ECO:0000256" key="8">
    <source>
        <dbReference type="ARBA" id="ARBA00023128"/>
    </source>
</evidence>
<dbReference type="Gene3D" id="3.30.465.10">
    <property type="match status" value="1"/>
</dbReference>
<comment type="cofactor">
    <cofactor evidence="1">
        <name>FAD</name>
        <dbReference type="ChEBI" id="CHEBI:57692"/>
    </cofactor>
</comment>
<dbReference type="FunFam" id="1.10.45.10:FF:000001">
    <property type="entry name" value="D-lactate dehydrogenase mitochondrial"/>
    <property type="match status" value="1"/>
</dbReference>
<dbReference type="GO" id="GO:0004458">
    <property type="term" value="F:D-lactate dehydrogenase (cytochrome) activity"/>
    <property type="evidence" value="ECO:0007669"/>
    <property type="project" value="UniProtKB-EC"/>
</dbReference>
<dbReference type="Pfam" id="PF02913">
    <property type="entry name" value="FAD-oxidase_C"/>
    <property type="match status" value="1"/>
</dbReference>
<dbReference type="GO" id="GO:0008720">
    <property type="term" value="F:D-lactate dehydrogenase (NAD+) activity"/>
    <property type="evidence" value="ECO:0007669"/>
    <property type="project" value="TreeGrafter"/>
</dbReference>
<comment type="catalytic activity">
    <reaction evidence="10">
        <text>(R)-lactate + 2 Fe(III)-[cytochrome c] = 2 Fe(II)-[cytochrome c] + pyruvate + 2 H(+)</text>
        <dbReference type="Rhea" id="RHEA:13521"/>
        <dbReference type="Rhea" id="RHEA-COMP:10350"/>
        <dbReference type="Rhea" id="RHEA-COMP:14399"/>
        <dbReference type="ChEBI" id="CHEBI:15361"/>
        <dbReference type="ChEBI" id="CHEBI:15378"/>
        <dbReference type="ChEBI" id="CHEBI:16004"/>
        <dbReference type="ChEBI" id="CHEBI:29033"/>
        <dbReference type="ChEBI" id="CHEBI:29034"/>
        <dbReference type="EC" id="1.1.2.4"/>
    </reaction>
</comment>
<evidence type="ECO:0000256" key="3">
    <source>
        <dbReference type="ARBA" id="ARBA00008000"/>
    </source>
</evidence>
<keyword evidence="12" id="KW-0472">Membrane</keyword>
<protein>
    <recommendedName>
        <fullName evidence="9">D-lactate dehydrogenase (cytochrome)</fullName>
        <ecNumber evidence="9">1.1.2.4</ecNumber>
    </recommendedName>
    <alternativeName>
        <fullName evidence="11">D-lactate ferricytochrome C oxidoreductase</fullName>
    </alternativeName>
</protein>
<keyword evidence="8" id="KW-0496">Mitochondrion</keyword>
<dbReference type="EMBL" id="BTGB01000005">
    <property type="protein sequence ID" value="GMM46944.1"/>
    <property type="molecule type" value="Genomic_DNA"/>
</dbReference>
<organism evidence="14 15">
    <name type="scientific">Pichia kluyveri</name>
    <name type="common">Yeast</name>
    <dbReference type="NCBI Taxonomy" id="36015"/>
    <lineage>
        <taxon>Eukaryota</taxon>
        <taxon>Fungi</taxon>
        <taxon>Dikarya</taxon>
        <taxon>Ascomycota</taxon>
        <taxon>Saccharomycotina</taxon>
        <taxon>Pichiomycetes</taxon>
        <taxon>Pichiales</taxon>
        <taxon>Pichiaceae</taxon>
        <taxon>Pichia</taxon>
    </lineage>
</organism>
<gene>
    <name evidence="14" type="ORF">DAPK24_035190</name>
</gene>
<keyword evidence="6" id="KW-0809">Transit peptide</keyword>
<dbReference type="InterPro" id="IPR016169">
    <property type="entry name" value="FAD-bd_PCMH_sub2"/>
</dbReference>
<dbReference type="InterPro" id="IPR016171">
    <property type="entry name" value="Vanillyl_alc_oxidase_C-sub2"/>
</dbReference>
<dbReference type="SUPFAM" id="SSF56176">
    <property type="entry name" value="FAD-binding/transporter-associated domain-like"/>
    <property type="match status" value="1"/>
</dbReference>
<dbReference type="Pfam" id="PF01565">
    <property type="entry name" value="FAD_binding_4"/>
    <property type="match status" value="1"/>
</dbReference>
<evidence type="ECO:0000256" key="12">
    <source>
        <dbReference type="SAM" id="Phobius"/>
    </source>
</evidence>
<comment type="similarity">
    <text evidence="3">Belongs to the FAD-binding oxidoreductase/transferase type 4 family.</text>
</comment>
<comment type="caution">
    <text evidence="14">The sequence shown here is derived from an EMBL/GenBank/DDBJ whole genome shotgun (WGS) entry which is preliminary data.</text>
</comment>
<reference evidence="14 15" key="1">
    <citation type="journal article" date="2023" name="Elife">
        <title>Identification of key yeast species and microbe-microbe interactions impacting larval growth of Drosophila in the wild.</title>
        <authorList>
            <person name="Mure A."/>
            <person name="Sugiura Y."/>
            <person name="Maeda R."/>
            <person name="Honda K."/>
            <person name="Sakurai N."/>
            <person name="Takahashi Y."/>
            <person name="Watada M."/>
            <person name="Katoh T."/>
            <person name="Gotoh A."/>
            <person name="Gotoh Y."/>
            <person name="Taniguchi I."/>
            <person name="Nakamura K."/>
            <person name="Hayashi T."/>
            <person name="Katayama T."/>
            <person name="Uemura T."/>
            <person name="Hattori Y."/>
        </authorList>
    </citation>
    <scope>NUCLEOTIDE SEQUENCE [LARGE SCALE GENOMIC DNA]</scope>
    <source>
        <strain evidence="14 15">PK-24</strain>
    </source>
</reference>
<dbReference type="InterPro" id="IPR004113">
    <property type="entry name" value="FAD-bd_oxidored_4_C"/>
</dbReference>
<dbReference type="PANTHER" id="PTHR11748">
    <property type="entry name" value="D-LACTATE DEHYDROGENASE"/>
    <property type="match status" value="1"/>
</dbReference>
<evidence type="ECO:0000256" key="4">
    <source>
        <dbReference type="ARBA" id="ARBA00022630"/>
    </source>
</evidence>
<dbReference type="Proteomes" id="UP001378960">
    <property type="component" value="Unassembled WGS sequence"/>
</dbReference>
<keyword evidence="12" id="KW-1133">Transmembrane helix</keyword>
<evidence type="ECO:0000313" key="14">
    <source>
        <dbReference type="EMBL" id="GMM46944.1"/>
    </source>
</evidence>
<keyword evidence="4" id="KW-0285">Flavoprotein</keyword>
<dbReference type="GO" id="GO:0005739">
    <property type="term" value="C:mitochondrion"/>
    <property type="evidence" value="ECO:0007669"/>
    <property type="project" value="UniProtKB-SubCell"/>
</dbReference>
<evidence type="ECO:0000256" key="9">
    <source>
        <dbReference type="ARBA" id="ARBA00038897"/>
    </source>
</evidence>
<keyword evidence="12" id="KW-0812">Transmembrane</keyword>
<dbReference type="SUPFAM" id="SSF55103">
    <property type="entry name" value="FAD-linked oxidases, C-terminal domain"/>
    <property type="match status" value="1"/>
</dbReference>
<dbReference type="EC" id="1.1.2.4" evidence="9"/>
<dbReference type="PANTHER" id="PTHR11748:SF111">
    <property type="entry name" value="D-LACTATE DEHYDROGENASE, MITOCHONDRIAL-RELATED"/>
    <property type="match status" value="1"/>
</dbReference>